<dbReference type="Proteomes" id="UP000255101">
    <property type="component" value="Unassembled WGS sequence"/>
</dbReference>
<dbReference type="SUPFAM" id="SSF52266">
    <property type="entry name" value="SGNH hydrolase"/>
    <property type="match status" value="1"/>
</dbReference>
<evidence type="ECO:0000259" key="2">
    <source>
        <dbReference type="Pfam" id="PF13472"/>
    </source>
</evidence>
<dbReference type="GeneID" id="79842099"/>
<dbReference type="InterPro" id="IPR036514">
    <property type="entry name" value="SGNH_hydro_sf"/>
</dbReference>
<dbReference type="EMBL" id="LSQZ01000061">
    <property type="protein sequence ID" value="KXI11920.1"/>
    <property type="molecule type" value="Genomic_DNA"/>
</dbReference>
<sequence>MKKRILTITGILITSVMASQVFAAGSLKTDSESISWTKNFLTKLEKQNINDVEREINKVNKDTQLGKFDIKSARSRFDDVVFLGDSITEYLREANILDAASVLAMKGEHVLQARKHINEVKSLKPKSIVILYGANDITAYSPDVFRKNYIKLIKDIKAVDKGVKIYIQAPLPVLDRISKAKDYRISNENISEFTKAAKAAANETGATFLSSDGLVNDEEQFEQDGIHFKYGFYLNWLQFLSENI</sequence>
<dbReference type="InterPro" id="IPR013830">
    <property type="entry name" value="SGNH_hydro"/>
</dbReference>
<accession>A0A135YRC3</accession>
<dbReference type="EMBL" id="UGTB01000004">
    <property type="protein sequence ID" value="SUB61979.1"/>
    <property type="molecule type" value="Genomic_DNA"/>
</dbReference>
<reference evidence="3 5" key="1">
    <citation type="submission" date="2016-02" db="EMBL/GenBank/DDBJ databases">
        <authorList>
            <person name="Wen L."/>
            <person name="He K."/>
            <person name="Yang H."/>
        </authorList>
    </citation>
    <scope>NUCLEOTIDE SEQUENCE [LARGE SCALE GENOMIC DNA]</scope>
    <source>
        <strain evidence="3 5">MJR8628A</strain>
    </source>
</reference>
<gene>
    <name evidence="3" type="ORF">HMPREF3195_01153</name>
    <name evidence="4" type="ORF">NCTC11460_01974</name>
</gene>
<dbReference type="RefSeq" id="WP_002842996.1">
    <property type="nucleotide sequence ID" value="NZ_CAMPYD010000012.1"/>
</dbReference>
<dbReference type="Pfam" id="PF13472">
    <property type="entry name" value="Lipase_GDSL_2"/>
    <property type="match status" value="1"/>
</dbReference>
<evidence type="ECO:0000313" key="3">
    <source>
        <dbReference type="EMBL" id="KXI11920.1"/>
    </source>
</evidence>
<dbReference type="Proteomes" id="UP000070326">
    <property type="component" value="Unassembled WGS sequence"/>
</dbReference>
<dbReference type="PATRIC" id="fig|1261.3.peg.127"/>
<evidence type="ECO:0000256" key="1">
    <source>
        <dbReference type="SAM" id="SignalP"/>
    </source>
</evidence>
<feature type="domain" description="SGNH hydrolase-type esterase" evidence="2">
    <location>
        <begin position="82"/>
        <end position="228"/>
    </location>
</feature>
<evidence type="ECO:0000313" key="6">
    <source>
        <dbReference type="Proteomes" id="UP000255101"/>
    </source>
</evidence>
<dbReference type="STRING" id="1261.HMPREF3195_01153"/>
<protein>
    <recommendedName>
        <fullName evidence="2">SGNH hydrolase-type esterase domain-containing protein</fullName>
    </recommendedName>
</protein>
<name>A0A135YRC3_9FIRM</name>
<feature type="chain" id="PRO_5014530428" description="SGNH hydrolase-type esterase domain-containing protein" evidence="1">
    <location>
        <begin position="24"/>
        <end position="244"/>
    </location>
</feature>
<feature type="signal peptide" evidence="1">
    <location>
        <begin position="1"/>
        <end position="23"/>
    </location>
</feature>
<proteinExistence type="predicted"/>
<dbReference type="AlphaFoldDB" id="A0A135YRC3"/>
<reference evidence="4 6" key="2">
    <citation type="submission" date="2018-06" db="EMBL/GenBank/DDBJ databases">
        <authorList>
            <consortium name="Pathogen Informatics"/>
            <person name="Doyle S."/>
        </authorList>
    </citation>
    <scope>NUCLEOTIDE SEQUENCE [LARGE SCALE GENOMIC DNA]</scope>
    <source>
        <strain evidence="4 6">NCTC11460</strain>
    </source>
</reference>
<dbReference type="Gene3D" id="3.40.50.1110">
    <property type="entry name" value="SGNH hydrolase"/>
    <property type="match status" value="1"/>
</dbReference>
<evidence type="ECO:0000313" key="4">
    <source>
        <dbReference type="EMBL" id="SUB61979.1"/>
    </source>
</evidence>
<keyword evidence="1" id="KW-0732">Signal</keyword>
<dbReference type="eggNOG" id="COG2755">
    <property type="taxonomic scope" value="Bacteria"/>
</dbReference>
<organism evidence="3 5">
    <name type="scientific">Peptostreptococcus anaerobius</name>
    <dbReference type="NCBI Taxonomy" id="1261"/>
    <lineage>
        <taxon>Bacteria</taxon>
        <taxon>Bacillati</taxon>
        <taxon>Bacillota</taxon>
        <taxon>Clostridia</taxon>
        <taxon>Peptostreptococcales</taxon>
        <taxon>Peptostreptococcaceae</taxon>
        <taxon>Peptostreptococcus</taxon>
    </lineage>
</organism>
<evidence type="ECO:0000313" key="5">
    <source>
        <dbReference type="Proteomes" id="UP000070326"/>
    </source>
</evidence>